<dbReference type="InterPro" id="IPR052072">
    <property type="entry name" value="Vascular_dev_regulator"/>
</dbReference>
<feature type="region of interest" description="Disordered" evidence="2">
    <location>
        <begin position="739"/>
        <end position="791"/>
    </location>
</feature>
<dbReference type="InterPro" id="IPR037986">
    <property type="entry name" value="Myo5p-like_CBD_DIL"/>
</dbReference>
<feature type="region of interest" description="Disordered" evidence="2">
    <location>
        <begin position="1"/>
        <end position="24"/>
    </location>
</feature>
<gene>
    <name evidence="4" type="ORF">OC846_000408</name>
</gene>
<feature type="region of interest" description="Disordered" evidence="2">
    <location>
        <begin position="306"/>
        <end position="384"/>
    </location>
</feature>
<dbReference type="Gene3D" id="1.25.40.20">
    <property type="entry name" value="Ankyrin repeat-containing domain"/>
    <property type="match status" value="1"/>
</dbReference>
<dbReference type="InterPro" id="IPR002710">
    <property type="entry name" value="Dilute_dom"/>
</dbReference>
<sequence length="1439" mass="153321">MSDQEQERRRRAEVEQEQQQQAVQLAPSNSLRLLDYDLAAHAPSIPVLERICNSAASSSKSGSLAAPDPALRYRLHKALLRAADSGDNDVLTWLFNPANPAWPHLFADHQPRPPPASLKPDLSSCRTEPHPSAASTLPSLSRHATEQDDSQDETSSSTVVSKVHHQSQTGTGPLVLAASSGHLEAVRTLVLQAGCDINERDEAGWTALMWAVSASNLPLVSFLLSNGADVEITSFRGASVEDLLVTGAGTSSSALNDAAGGDTDFVGAGALQAGLLAVASDRELIADMIHEQIRIARKQRAKAAGAAKHHLPLGGSPSNLSNTSYSVSRSSSPTKQMAATPLRSPYNFSPEGSPSQALSPPTAKETFAAEPRTPPHPSHARTHSAPFSAYNIGIGISPVPSNTSTPGSLSKRKLLGRTEREQLAEAELRVRELVEGRKRALLETAMLLEIDYHTLLGAGVSLERSAEKVAGGSITRAAMLSPLPARTRGRKARPSTDGLPSGCGALEVGSDPMSAVFSFDSIPPDQMLVFSFAELDILLDVFISNAKPYRAPWAQRAIPANGLYLCARWAAVSGDGDLMDELVLNSINRIQEAIHANHGRMNHLVFWLFNATLLLHYFQRDSTLADLDVVVNDYQPLLRDLVDEIFVFVIRDSERRIDRILDAAMLEHQSVPGLGDDIRFEGEWAGLNNTLRSLAGSVKSSMAAANEGASATGAAAAGNAHPDTFASAAKNRRPLSQIFSRWESPGGGGGGSPNTSTTLPSHLKDASPGAGHQVSASASQGKLGSSPLRNSTDTARKDAIAANVASSRAARTLTPQEAMVNPSPRTVTMLLSATLHILQVYEINPSVIIQALSQIFYWVGCELFNRMLGLGSTAGASLSSRNKRYLCRSRAMHIRLNISALEDWARSNALPLSIVNAHITPLRELVSWLQCQSSLRQFDSLIMTMQSLRALNPSQMRKAVKEYRYEVGETRMSEECLQYLEQLQKDWERRSQELEDAAEMAEQRRLARAQIEQQVEKERRGSPLRTGENGRDGQRAGARGPSPLLHADQASKTSKHHRSGTATQNGNTPDSRSPSPSELGLEGEPEISGSKSIESAMTAMINEDDLSPAEKIAYRAQQAIDSLFEPGRSMNDYIPPWTAAGAPPGPNGEVVAPCGPAGPAEMVVGESLHSREMLPFALPSRPEALIVTPGDAFGFGRGHFTGTGSPAFKNLRAAAGSFAPPGQEASLANAQPSEVGTERKEGDLDGAESASVTSGTSSSALTNASTTSSRSSLYPTGKGFAAGGAWEPVPILPDGFLEKVDQYLQSVARSKAPASSSHHPGSARSDSIALPSRVDIETDSGRTPTDSESKGAPWPAQPVRTVAEPGQQSTEQQGTRDPSLQSGPGLGSFPDRLQMPGADGRKPQRMVESHAAGQNSSADSLITPVARAPVAGKATSVLK</sequence>
<dbReference type="PANTHER" id="PTHR16027">
    <property type="entry name" value="DILUTE DOMAIN-CONTAINING PROTEIN YPR089W"/>
    <property type="match status" value="1"/>
</dbReference>
<dbReference type="SMART" id="SM01132">
    <property type="entry name" value="DIL"/>
    <property type="match status" value="1"/>
</dbReference>
<evidence type="ECO:0000313" key="4">
    <source>
        <dbReference type="EMBL" id="KAK0557620.1"/>
    </source>
</evidence>
<feature type="compositionally biased region" description="Low complexity" evidence="2">
    <location>
        <begin position="1247"/>
        <end position="1272"/>
    </location>
</feature>
<protein>
    <recommendedName>
        <fullName evidence="3">Dilute domain-containing protein</fullName>
    </recommendedName>
</protein>
<feature type="repeat" description="ANK" evidence="1">
    <location>
        <begin position="203"/>
        <end position="235"/>
    </location>
</feature>
<accession>A0AAN6K0Z6</accession>
<comment type="caution">
    <text evidence="4">The sequence shown here is derived from an EMBL/GenBank/DDBJ whole genome shotgun (WGS) entry which is preliminary data.</text>
</comment>
<dbReference type="SUPFAM" id="SSF48403">
    <property type="entry name" value="Ankyrin repeat"/>
    <property type="match status" value="1"/>
</dbReference>
<dbReference type="Pfam" id="PF12796">
    <property type="entry name" value="Ank_2"/>
    <property type="match status" value="1"/>
</dbReference>
<feature type="region of interest" description="Disordered" evidence="2">
    <location>
        <begin position="105"/>
        <end position="166"/>
    </location>
</feature>
<dbReference type="PROSITE" id="PS50297">
    <property type="entry name" value="ANK_REP_REGION"/>
    <property type="match status" value="2"/>
</dbReference>
<dbReference type="Pfam" id="PF01843">
    <property type="entry name" value="DIL"/>
    <property type="match status" value="1"/>
</dbReference>
<dbReference type="CDD" id="cd15473">
    <property type="entry name" value="Myo5p-like_CBD_DIL_ANK"/>
    <property type="match status" value="1"/>
</dbReference>
<keyword evidence="1" id="KW-0040">ANK repeat</keyword>
<proteinExistence type="predicted"/>
<evidence type="ECO:0000313" key="5">
    <source>
        <dbReference type="Proteomes" id="UP001176517"/>
    </source>
</evidence>
<dbReference type="Proteomes" id="UP001176517">
    <property type="component" value="Unassembled WGS sequence"/>
</dbReference>
<feature type="region of interest" description="Disordered" evidence="2">
    <location>
        <begin position="1219"/>
        <end position="1275"/>
    </location>
</feature>
<dbReference type="EMBL" id="JAPDMZ010000004">
    <property type="protein sequence ID" value="KAK0557620.1"/>
    <property type="molecule type" value="Genomic_DNA"/>
</dbReference>
<dbReference type="SMART" id="SM00248">
    <property type="entry name" value="ANK"/>
    <property type="match status" value="2"/>
</dbReference>
<feature type="compositionally biased region" description="Basic and acidic residues" evidence="2">
    <location>
        <begin position="1399"/>
        <end position="1408"/>
    </location>
</feature>
<organism evidence="4 5">
    <name type="scientific">Tilletia horrida</name>
    <dbReference type="NCBI Taxonomy" id="155126"/>
    <lineage>
        <taxon>Eukaryota</taxon>
        <taxon>Fungi</taxon>
        <taxon>Dikarya</taxon>
        <taxon>Basidiomycota</taxon>
        <taxon>Ustilaginomycotina</taxon>
        <taxon>Exobasidiomycetes</taxon>
        <taxon>Tilletiales</taxon>
        <taxon>Tilletiaceae</taxon>
        <taxon>Tilletia</taxon>
    </lineage>
</organism>
<dbReference type="InterPro" id="IPR002110">
    <property type="entry name" value="Ankyrin_rpt"/>
</dbReference>
<dbReference type="GO" id="GO:0051020">
    <property type="term" value="F:GTPase binding"/>
    <property type="evidence" value="ECO:0007669"/>
    <property type="project" value="TreeGrafter"/>
</dbReference>
<feature type="compositionally biased region" description="Low complexity" evidence="2">
    <location>
        <begin position="316"/>
        <end position="332"/>
    </location>
</feature>
<dbReference type="InterPro" id="IPR036770">
    <property type="entry name" value="Ankyrin_rpt-contain_sf"/>
</dbReference>
<feature type="region of interest" description="Disordered" evidence="2">
    <location>
        <begin position="1311"/>
        <end position="1439"/>
    </location>
</feature>
<feature type="region of interest" description="Disordered" evidence="2">
    <location>
        <begin position="1012"/>
        <end position="1088"/>
    </location>
</feature>
<feature type="compositionally biased region" description="Basic and acidic residues" evidence="2">
    <location>
        <begin position="1"/>
        <end position="14"/>
    </location>
</feature>
<feature type="domain" description="Dilute" evidence="3">
    <location>
        <begin position="584"/>
        <end position="986"/>
    </location>
</feature>
<evidence type="ECO:0000259" key="3">
    <source>
        <dbReference type="PROSITE" id="PS51126"/>
    </source>
</evidence>
<evidence type="ECO:0000256" key="2">
    <source>
        <dbReference type="SAM" id="MobiDB-lite"/>
    </source>
</evidence>
<feature type="compositionally biased region" description="Polar residues" evidence="2">
    <location>
        <begin position="1366"/>
        <end position="1382"/>
    </location>
</feature>
<feature type="repeat" description="ANK" evidence="1">
    <location>
        <begin position="169"/>
        <end position="202"/>
    </location>
</feature>
<feature type="compositionally biased region" description="Basic and acidic residues" evidence="2">
    <location>
        <begin position="1334"/>
        <end position="1349"/>
    </location>
</feature>
<name>A0AAN6K0Z6_9BASI</name>
<feature type="compositionally biased region" description="Polar residues" evidence="2">
    <location>
        <begin position="346"/>
        <end position="359"/>
    </location>
</feature>
<evidence type="ECO:0000256" key="1">
    <source>
        <dbReference type="PROSITE-ProRule" id="PRU00023"/>
    </source>
</evidence>
<dbReference type="PROSITE" id="PS51126">
    <property type="entry name" value="DILUTE"/>
    <property type="match status" value="1"/>
</dbReference>
<feature type="compositionally biased region" description="Polar residues" evidence="2">
    <location>
        <begin position="774"/>
        <end position="791"/>
    </location>
</feature>
<reference evidence="4" key="1">
    <citation type="journal article" date="2023" name="PhytoFront">
        <title>Draft Genome Resources of Seven Strains of Tilletia horrida, Causal Agent of Kernel Smut of Rice.</title>
        <authorList>
            <person name="Khanal S."/>
            <person name="Antony Babu S."/>
            <person name="Zhou X.G."/>
        </authorList>
    </citation>
    <scope>NUCLEOTIDE SEQUENCE</scope>
    <source>
        <strain evidence="4">TX6</strain>
    </source>
</reference>
<keyword evidence="5" id="KW-1185">Reference proteome</keyword>
<dbReference type="PANTHER" id="PTHR16027:SF6">
    <property type="entry name" value="DILUTE DOMAIN-CONTAINING PROTEIN"/>
    <property type="match status" value="1"/>
</dbReference>
<feature type="compositionally biased region" description="Polar residues" evidence="2">
    <location>
        <begin position="1060"/>
        <end position="1076"/>
    </location>
</feature>
<dbReference type="PROSITE" id="PS50088">
    <property type="entry name" value="ANK_REPEAT"/>
    <property type="match status" value="2"/>
</dbReference>
<feature type="compositionally biased region" description="Low complexity" evidence="2">
    <location>
        <begin position="1311"/>
        <end position="1327"/>
    </location>
</feature>